<dbReference type="InterPro" id="IPR001128">
    <property type="entry name" value="Cyt_P450"/>
</dbReference>
<proteinExistence type="inferred from homology"/>
<keyword evidence="4 8" id="KW-0560">Oxidoreductase</keyword>
<evidence type="ECO:0000256" key="5">
    <source>
        <dbReference type="ARBA" id="ARBA00023004"/>
    </source>
</evidence>
<dbReference type="GO" id="GO:0016709">
    <property type="term" value="F:oxidoreductase activity, acting on paired donors, with incorporation or reduction of molecular oxygen, NAD(P)H as one donor, and incorporation of one atom of oxygen"/>
    <property type="evidence" value="ECO:0007669"/>
    <property type="project" value="UniProtKB-ARBA"/>
</dbReference>
<protein>
    <recommendedName>
        <fullName evidence="12">Cytochrome P450</fullName>
    </recommendedName>
</protein>
<keyword evidence="9" id="KW-0472">Membrane</keyword>
<evidence type="ECO:0008006" key="12">
    <source>
        <dbReference type="Google" id="ProtNLM"/>
    </source>
</evidence>
<dbReference type="SUPFAM" id="SSF48264">
    <property type="entry name" value="Cytochrome P450"/>
    <property type="match status" value="1"/>
</dbReference>
<sequence>MDLLAYFNSLIVLVLVFLLCFYYIVLRRNKVPNVKILPPEAAGAWPIIGHLPQLAKPELPHIILGAMADKYGSIYSIRLGIHQAVVVSSWQIAKELFTTKDMAVASRPRLIAGKIMGYNHYMFAFAPYGSYWREVRKMVVLELLSNHRIELLKHVLVTEVEAWLKELYKLWSGKKDGSGCVLVDMKKWFEDLTLNVILRIVAGRRSFGAGAEGNEEEARRCQKLISAVLHLFGVFVVRDAIPFLGWLDLGGHEKAMKEAAKEWDNLFGQWLEEHKRKTTNKEKDFMDVMLSLLDGTNLAGFDADAVNKSTCLTMIMGGADSNATTLLWSLSLLLNNRDTLRKVQEELDINVGKGRLVQESDVSNLVYLQAVVKETLRLYPAAALSAPREVMEDCSIGGYHVQKGTRLIMNLWKIQTDSSVWVEPLKFRPERFLETYTHVDFRSQDYQLIPFGGGRRGCPGVSFAMKVVPLALASFLHAFKVSTPSDAMVDMTGSVGLTNGKATPLEVLVSPCLPPQIYGSC</sequence>
<dbReference type="PRINTS" id="PR00385">
    <property type="entry name" value="P450"/>
</dbReference>
<dbReference type="Pfam" id="PF00067">
    <property type="entry name" value="p450"/>
    <property type="match status" value="1"/>
</dbReference>
<dbReference type="InterPro" id="IPR050651">
    <property type="entry name" value="Plant_Cytochrome_P450_Monoox"/>
</dbReference>
<reference evidence="10 11" key="1">
    <citation type="journal article" date="2021" name="Commun. Biol.">
        <title>The genome of Shorea leprosula (Dipterocarpaceae) highlights the ecological relevance of drought in aseasonal tropical rainforests.</title>
        <authorList>
            <person name="Ng K.K.S."/>
            <person name="Kobayashi M.J."/>
            <person name="Fawcett J.A."/>
            <person name="Hatakeyama M."/>
            <person name="Paape T."/>
            <person name="Ng C.H."/>
            <person name="Ang C.C."/>
            <person name="Tnah L.H."/>
            <person name="Lee C.T."/>
            <person name="Nishiyama T."/>
            <person name="Sese J."/>
            <person name="O'Brien M.J."/>
            <person name="Copetti D."/>
            <person name="Mohd Noor M.I."/>
            <person name="Ong R.C."/>
            <person name="Putra M."/>
            <person name="Sireger I.Z."/>
            <person name="Indrioko S."/>
            <person name="Kosugi Y."/>
            <person name="Izuno A."/>
            <person name="Isagi Y."/>
            <person name="Lee S.L."/>
            <person name="Shimizu K.K."/>
        </authorList>
    </citation>
    <scope>NUCLEOTIDE SEQUENCE [LARGE SCALE GENOMIC DNA]</scope>
    <source>
        <strain evidence="10">214</strain>
    </source>
</reference>
<dbReference type="GO" id="GO:0020037">
    <property type="term" value="F:heme binding"/>
    <property type="evidence" value="ECO:0007669"/>
    <property type="project" value="InterPro"/>
</dbReference>
<evidence type="ECO:0000256" key="8">
    <source>
        <dbReference type="RuleBase" id="RU000461"/>
    </source>
</evidence>
<dbReference type="Gene3D" id="1.10.630.10">
    <property type="entry name" value="Cytochrome P450"/>
    <property type="match status" value="1"/>
</dbReference>
<dbReference type="InterPro" id="IPR002401">
    <property type="entry name" value="Cyt_P450_E_grp-I"/>
</dbReference>
<keyword evidence="3 7" id="KW-0479">Metal-binding</keyword>
<gene>
    <name evidence="10" type="ORF">SLEP1_g16842</name>
</gene>
<keyword evidence="5 7" id="KW-0408">Iron</keyword>
<evidence type="ECO:0000313" key="11">
    <source>
        <dbReference type="Proteomes" id="UP001054252"/>
    </source>
</evidence>
<dbReference type="EMBL" id="BPVZ01000022">
    <property type="protein sequence ID" value="GKV04729.1"/>
    <property type="molecule type" value="Genomic_DNA"/>
</dbReference>
<dbReference type="FunFam" id="1.10.630.10:FF:000026">
    <property type="entry name" value="Cytochrome P450 82C4"/>
    <property type="match status" value="1"/>
</dbReference>
<organism evidence="10 11">
    <name type="scientific">Rubroshorea leprosula</name>
    <dbReference type="NCBI Taxonomy" id="152421"/>
    <lineage>
        <taxon>Eukaryota</taxon>
        <taxon>Viridiplantae</taxon>
        <taxon>Streptophyta</taxon>
        <taxon>Embryophyta</taxon>
        <taxon>Tracheophyta</taxon>
        <taxon>Spermatophyta</taxon>
        <taxon>Magnoliopsida</taxon>
        <taxon>eudicotyledons</taxon>
        <taxon>Gunneridae</taxon>
        <taxon>Pentapetalae</taxon>
        <taxon>rosids</taxon>
        <taxon>malvids</taxon>
        <taxon>Malvales</taxon>
        <taxon>Dipterocarpaceae</taxon>
        <taxon>Rubroshorea</taxon>
    </lineage>
</organism>
<dbReference type="InterPro" id="IPR017972">
    <property type="entry name" value="Cyt_P450_CS"/>
</dbReference>
<dbReference type="InterPro" id="IPR036396">
    <property type="entry name" value="Cyt_P450_sf"/>
</dbReference>
<dbReference type="PROSITE" id="PS00086">
    <property type="entry name" value="CYTOCHROME_P450"/>
    <property type="match status" value="1"/>
</dbReference>
<keyword evidence="9" id="KW-0812">Transmembrane</keyword>
<dbReference type="GO" id="GO:0005506">
    <property type="term" value="F:iron ion binding"/>
    <property type="evidence" value="ECO:0007669"/>
    <property type="project" value="InterPro"/>
</dbReference>
<feature type="transmembrane region" description="Helical" evidence="9">
    <location>
        <begin position="6"/>
        <end position="26"/>
    </location>
</feature>
<dbReference type="PANTHER" id="PTHR47947">
    <property type="entry name" value="CYTOCHROME P450 82C3-RELATED"/>
    <property type="match status" value="1"/>
</dbReference>
<evidence type="ECO:0000256" key="1">
    <source>
        <dbReference type="ARBA" id="ARBA00010617"/>
    </source>
</evidence>
<dbReference type="PRINTS" id="PR00463">
    <property type="entry name" value="EP450I"/>
</dbReference>
<comment type="caution">
    <text evidence="10">The sequence shown here is derived from an EMBL/GenBank/DDBJ whole genome shotgun (WGS) entry which is preliminary data.</text>
</comment>
<comment type="cofactor">
    <cofactor evidence="7">
        <name>heme</name>
        <dbReference type="ChEBI" id="CHEBI:30413"/>
    </cofactor>
</comment>
<evidence type="ECO:0000313" key="10">
    <source>
        <dbReference type="EMBL" id="GKV04729.1"/>
    </source>
</evidence>
<evidence type="ECO:0000256" key="4">
    <source>
        <dbReference type="ARBA" id="ARBA00023002"/>
    </source>
</evidence>
<evidence type="ECO:0000256" key="7">
    <source>
        <dbReference type="PIRSR" id="PIRSR602401-1"/>
    </source>
</evidence>
<dbReference type="PANTHER" id="PTHR47947:SF39">
    <property type="entry name" value="CYTOCHROME P450"/>
    <property type="match status" value="1"/>
</dbReference>
<comment type="similarity">
    <text evidence="1 8">Belongs to the cytochrome P450 family.</text>
</comment>
<keyword evidence="2 7" id="KW-0349">Heme</keyword>
<dbReference type="CDD" id="cd20654">
    <property type="entry name" value="CYP82"/>
    <property type="match status" value="1"/>
</dbReference>
<keyword evidence="11" id="KW-1185">Reference proteome</keyword>
<feature type="binding site" description="axial binding residue" evidence="7">
    <location>
        <position position="458"/>
    </location>
    <ligand>
        <name>heme</name>
        <dbReference type="ChEBI" id="CHEBI:30413"/>
    </ligand>
    <ligandPart>
        <name>Fe</name>
        <dbReference type="ChEBI" id="CHEBI:18248"/>
    </ligandPart>
</feature>
<evidence type="ECO:0000256" key="9">
    <source>
        <dbReference type="SAM" id="Phobius"/>
    </source>
</evidence>
<dbReference type="AlphaFoldDB" id="A0AAV5IXU0"/>
<keyword evidence="9" id="KW-1133">Transmembrane helix</keyword>
<evidence type="ECO:0000256" key="2">
    <source>
        <dbReference type="ARBA" id="ARBA00022617"/>
    </source>
</evidence>
<evidence type="ECO:0000256" key="3">
    <source>
        <dbReference type="ARBA" id="ARBA00022723"/>
    </source>
</evidence>
<accession>A0AAV5IXU0</accession>
<name>A0AAV5IXU0_9ROSI</name>
<keyword evidence="6 8" id="KW-0503">Monooxygenase</keyword>
<dbReference type="Proteomes" id="UP001054252">
    <property type="component" value="Unassembled WGS sequence"/>
</dbReference>
<evidence type="ECO:0000256" key="6">
    <source>
        <dbReference type="ARBA" id="ARBA00023033"/>
    </source>
</evidence>